<dbReference type="EMBL" id="JASJOS010000002">
    <property type="protein sequence ID" value="MDJ1479973.1"/>
    <property type="molecule type" value="Genomic_DNA"/>
</dbReference>
<sequence length="81" mass="9289">MVVGDNTNDGNKTTQITSPVLLEESRGKTDGISDWSKFFLSEIKRSSICQRVPPWREDSFRRTIKKEETESLKLTAWSGRL</sequence>
<dbReference type="RefSeq" id="WP_313976543.1">
    <property type="nucleotide sequence ID" value="NZ_JASJOS010000002.1"/>
</dbReference>
<proteinExistence type="predicted"/>
<reference evidence="1" key="1">
    <citation type="submission" date="2023-05" db="EMBL/GenBank/DDBJ databases">
        <authorList>
            <person name="Zhang X."/>
        </authorList>
    </citation>
    <scope>NUCLEOTIDE SEQUENCE</scope>
    <source>
        <strain evidence="1">YF14B1</strain>
    </source>
</reference>
<organism evidence="1 2">
    <name type="scientific">Xanthocytophaga flava</name>
    <dbReference type="NCBI Taxonomy" id="3048013"/>
    <lineage>
        <taxon>Bacteria</taxon>
        <taxon>Pseudomonadati</taxon>
        <taxon>Bacteroidota</taxon>
        <taxon>Cytophagia</taxon>
        <taxon>Cytophagales</taxon>
        <taxon>Rhodocytophagaceae</taxon>
        <taxon>Xanthocytophaga</taxon>
    </lineage>
</organism>
<dbReference type="AlphaFoldDB" id="A0AAE3U7C2"/>
<name>A0AAE3U7C2_9BACT</name>
<gene>
    <name evidence="1" type="ORF">QNI16_05705</name>
</gene>
<dbReference type="Proteomes" id="UP001241110">
    <property type="component" value="Unassembled WGS sequence"/>
</dbReference>
<evidence type="ECO:0000313" key="2">
    <source>
        <dbReference type="Proteomes" id="UP001241110"/>
    </source>
</evidence>
<comment type="caution">
    <text evidence="1">The sequence shown here is derived from an EMBL/GenBank/DDBJ whole genome shotgun (WGS) entry which is preliminary data.</text>
</comment>
<evidence type="ECO:0000313" key="1">
    <source>
        <dbReference type="EMBL" id="MDJ1479973.1"/>
    </source>
</evidence>
<accession>A0AAE3U7C2</accession>
<protein>
    <submittedName>
        <fullName evidence="1">Uncharacterized protein</fullName>
    </submittedName>
</protein>